<dbReference type="AlphaFoldDB" id="A0A426V2Y0"/>
<reference evidence="1 2" key="1">
    <citation type="submission" date="2018-12" db="EMBL/GenBank/DDBJ databases">
        <title>Glycomyces sp. YIM 121974 draft genome.</title>
        <authorList>
            <person name="Li Q."/>
        </authorList>
    </citation>
    <scope>NUCLEOTIDE SEQUENCE [LARGE SCALE GENOMIC DNA]</scope>
    <source>
        <strain evidence="1 2">YIM 121974</strain>
    </source>
</reference>
<dbReference type="EMBL" id="RSEB01000001">
    <property type="protein sequence ID" value="RRS01263.1"/>
    <property type="molecule type" value="Genomic_DNA"/>
</dbReference>
<name>A0A426V2Y0_9ACTN</name>
<protein>
    <recommendedName>
        <fullName evidence="3">N-acetyltransferase</fullName>
    </recommendedName>
</protein>
<dbReference type="InterPro" id="IPR016181">
    <property type="entry name" value="Acyl_CoA_acyltransferase"/>
</dbReference>
<evidence type="ECO:0008006" key="3">
    <source>
        <dbReference type="Google" id="ProtNLM"/>
    </source>
</evidence>
<dbReference type="Gene3D" id="3.40.630.30">
    <property type="match status" value="1"/>
</dbReference>
<organism evidence="1 2">
    <name type="scientific">Glycomyces terrestris</name>
    <dbReference type="NCBI Taxonomy" id="2493553"/>
    <lineage>
        <taxon>Bacteria</taxon>
        <taxon>Bacillati</taxon>
        <taxon>Actinomycetota</taxon>
        <taxon>Actinomycetes</taxon>
        <taxon>Glycomycetales</taxon>
        <taxon>Glycomycetaceae</taxon>
        <taxon>Glycomyces</taxon>
    </lineage>
</organism>
<dbReference type="SUPFAM" id="SSF55729">
    <property type="entry name" value="Acyl-CoA N-acyltransferases (Nat)"/>
    <property type="match status" value="1"/>
</dbReference>
<evidence type="ECO:0000313" key="2">
    <source>
        <dbReference type="Proteomes" id="UP000277256"/>
    </source>
</evidence>
<proteinExistence type="predicted"/>
<comment type="caution">
    <text evidence="1">The sequence shown here is derived from an EMBL/GenBank/DDBJ whole genome shotgun (WGS) entry which is preliminary data.</text>
</comment>
<gene>
    <name evidence="1" type="ORF">EIW28_00305</name>
</gene>
<dbReference type="OrthoDB" id="342444at2"/>
<evidence type="ECO:0000313" key="1">
    <source>
        <dbReference type="EMBL" id="RRS01263.1"/>
    </source>
</evidence>
<dbReference type="Proteomes" id="UP000277256">
    <property type="component" value="Unassembled WGS sequence"/>
</dbReference>
<accession>A0A426V2Y0</accession>
<sequence>MTRVKAVPLHTSAAIAEAAMAVPYPEDAGAFMAGHLTGQVVTRTRILRHWSDLSVAVVDDGGAVLARGLTVPLDAGVEGRDPFPDGGWEQAVLWSIDDLLEERTPDTLCALEIVVHPRAARQGVSRLVLAGMRALARERGFRRLIAPLRPPLKANEPWAAMDEYAARRRDDGLPQDPWLRTHVRAGGRLRGVAYRSTTITAGLERWRAWTGLPLDRDGLVAVPGGLAPLLVNRDLDLGCYVEPNVWVDHPLDAD</sequence>
<keyword evidence="2" id="KW-1185">Reference proteome</keyword>